<gene>
    <name evidence="2" type="ORF">B0T21DRAFT_31157</name>
</gene>
<evidence type="ECO:0000256" key="1">
    <source>
        <dbReference type="SAM" id="MobiDB-lite"/>
    </source>
</evidence>
<keyword evidence="3" id="KW-1185">Reference proteome</keyword>
<sequence>MSAQSISRIWALLDRRKDNAHLILELIGSHSLAQASATAVAPSQSLSQTHDITRQLLVRIKVVTDCTFRSLVLQNINPHETSTSVLHRDLYYDLLLHILYLGTWITTPPQTLTGSTEYALQRSLFFTLFLSTFRSWCILFHDEGSGQGKCTLVRGRIQQMAQTWTSHQALSPVESLVLEHLVPTTLEMLQDPMRNGSLKTFCCQWHIKEIPCLDPADPERRTTSLRACRDVMPQIVRGLQESNWVESCWTICDMAWALVDMSIRRAMTSTPNPQAPEIEATTELWGTVREIQDSIDPATRNGLLCRLFSDSIAGLSSQSWNMVPANMARLDEVQQCLELEVERFKQYMSGRDDALKPYFNIPTGASQEAIQSAPPHPMIYSPMPVGQPKPFDQSDPRFSKDSTASNPTAVDDPGAFSRAPSRSTNSQSPRSLLSATHATPLDGPAPKTNRQKWPNIGSTPSPFQESEAGGAVLRPIDEHAPWNITRGLVPPSVSSHSFSENNQTHQRTHHSPSPSEMRLGTTELRPGSRATEHSSGYTPQGIQPSSLYAESIAPSSKTSRERKGGLGLRGLLGAMKKEKVPSVVKGHGATSLPVIGDLGFCFSNAGTSLLLWEKKQPEYLVRLHWPFEDGQKLNLRSFSPNAGNLNLIEDGAGSWTVKLVESGTNLVAAVVSVNRTYKLLYFDGSGTRREIPLPQPGVLPISLAVSRDETKIAVGCGTTIFLYGVYGDTHQLVNSIPAHANPRKIGDNRRRQRMNFSGDSSMLVTATQEPLAPDEMTGKSHGQDTQVHVCLWRLDGVMKLELELQDVFLSLGRGNDPGISSIHCSQDPGSPSNIRLLLTAESLKEYNWILLPGNRHRRIPLSEKRIGTAAQSPTPNGQFVFKNGAHDLCLLDIRTGIAQTLANFADERRSMKMGQEGMAVAFPRDGLALAFWKRDGELVMKQVDIDAGTGRRVGEVRGIRELQAVYWLVVSRG</sequence>
<accession>A0AA40B2B2</accession>
<protein>
    <submittedName>
        <fullName evidence="2">Uncharacterized protein</fullName>
    </submittedName>
</protein>
<feature type="compositionally biased region" description="Polar residues" evidence="1">
    <location>
        <begin position="420"/>
        <end position="437"/>
    </location>
</feature>
<dbReference type="AlphaFoldDB" id="A0AA40B2B2"/>
<dbReference type="SUPFAM" id="SSF82171">
    <property type="entry name" value="DPP6 N-terminal domain-like"/>
    <property type="match status" value="1"/>
</dbReference>
<name>A0AA40B2B2_9PEZI</name>
<reference evidence="2" key="1">
    <citation type="submission" date="2023-06" db="EMBL/GenBank/DDBJ databases">
        <title>Genome-scale phylogeny and comparative genomics of the fungal order Sordariales.</title>
        <authorList>
            <consortium name="Lawrence Berkeley National Laboratory"/>
            <person name="Hensen N."/>
            <person name="Bonometti L."/>
            <person name="Westerberg I."/>
            <person name="Brannstrom I.O."/>
            <person name="Guillou S."/>
            <person name="Cros-Aarteil S."/>
            <person name="Calhoun S."/>
            <person name="Haridas S."/>
            <person name="Kuo A."/>
            <person name="Mondo S."/>
            <person name="Pangilinan J."/>
            <person name="Riley R."/>
            <person name="Labutti K."/>
            <person name="Andreopoulos B."/>
            <person name="Lipzen A."/>
            <person name="Chen C."/>
            <person name="Yanf M."/>
            <person name="Daum C."/>
            <person name="Ng V."/>
            <person name="Clum A."/>
            <person name="Steindorff A."/>
            <person name="Ohm R."/>
            <person name="Martin F."/>
            <person name="Silar P."/>
            <person name="Natvig D."/>
            <person name="Lalanne C."/>
            <person name="Gautier V."/>
            <person name="Ament-Velasquez S.L."/>
            <person name="Kruys A."/>
            <person name="Hutchinson M.I."/>
            <person name="Powell A.J."/>
            <person name="Barry K."/>
            <person name="Miller A.N."/>
            <person name="Grigoriev I.V."/>
            <person name="Debuchy R."/>
            <person name="Gladieux P."/>
            <person name="Thoren M.H."/>
            <person name="Johannesson H."/>
        </authorList>
    </citation>
    <scope>NUCLEOTIDE SEQUENCE</scope>
    <source>
        <strain evidence="2">CBS 540.89</strain>
    </source>
</reference>
<feature type="region of interest" description="Disordered" evidence="1">
    <location>
        <begin position="372"/>
        <end position="468"/>
    </location>
</feature>
<proteinExistence type="predicted"/>
<dbReference type="Proteomes" id="UP001172159">
    <property type="component" value="Unassembled WGS sequence"/>
</dbReference>
<evidence type="ECO:0000313" key="2">
    <source>
        <dbReference type="EMBL" id="KAK0726263.1"/>
    </source>
</evidence>
<comment type="caution">
    <text evidence="2">The sequence shown here is derived from an EMBL/GenBank/DDBJ whole genome shotgun (WGS) entry which is preliminary data.</text>
</comment>
<evidence type="ECO:0000313" key="3">
    <source>
        <dbReference type="Proteomes" id="UP001172159"/>
    </source>
</evidence>
<feature type="region of interest" description="Disordered" evidence="1">
    <location>
        <begin position="483"/>
        <end position="570"/>
    </location>
</feature>
<feature type="compositionally biased region" description="Polar residues" evidence="1">
    <location>
        <begin position="492"/>
        <end position="505"/>
    </location>
</feature>
<dbReference type="EMBL" id="JAUKTV010000010">
    <property type="protein sequence ID" value="KAK0726263.1"/>
    <property type="molecule type" value="Genomic_DNA"/>
</dbReference>
<feature type="compositionally biased region" description="Polar residues" evidence="1">
    <location>
        <begin position="533"/>
        <end position="557"/>
    </location>
</feature>
<organism evidence="2 3">
    <name type="scientific">Apiosordaria backusii</name>
    <dbReference type="NCBI Taxonomy" id="314023"/>
    <lineage>
        <taxon>Eukaryota</taxon>
        <taxon>Fungi</taxon>
        <taxon>Dikarya</taxon>
        <taxon>Ascomycota</taxon>
        <taxon>Pezizomycotina</taxon>
        <taxon>Sordariomycetes</taxon>
        <taxon>Sordariomycetidae</taxon>
        <taxon>Sordariales</taxon>
        <taxon>Lasiosphaeriaceae</taxon>
        <taxon>Apiosordaria</taxon>
    </lineage>
</organism>